<accession>A0A8T1NEN1</accession>
<dbReference type="Proteomes" id="UP000811609">
    <property type="component" value="Chromosome 14"/>
</dbReference>
<evidence type="ECO:0000313" key="2">
    <source>
        <dbReference type="Proteomes" id="UP000811609"/>
    </source>
</evidence>
<dbReference type="EMBL" id="CM031822">
    <property type="protein sequence ID" value="KAG6630089.1"/>
    <property type="molecule type" value="Genomic_DNA"/>
</dbReference>
<reference evidence="1" key="1">
    <citation type="submission" date="2020-12" db="EMBL/GenBank/DDBJ databases">
        <title>WGS assembly of Carya illinoinensis cv. Pawnee.</title>
        <authorList>
            <person name="Platts A."/>
            <person name="Shu S."/>
            <person name="Wright S."/>
            <person name="Barry K."/>
            <person name="Edger P."/>
            <person name="Pires J.C."/>
            <person name="Schmutz J."/>
        </authorList>
    </citation>
    <scope>NUCLEOTIDE SEQUENCE</scope>
    <source>
        <tissue evidence="1">Leaf</tissue>
    </source>
</reference>
<keyword evidence="2" id="KW-1185">Reference proteome</keyword>
<protein>
    <submittedName>
        <fullName evidence="1">Uncharacterized protein</fullName>
    </submittedName>
</protein>
<organism evidence="1 2">
    <name type="scientific">Carya illinoinensis</name>
    <name type="common">Pecan</name>
    <dbReference type="NCBI Taxonomy" id="32201"/>
    <lineage>
        <taxon>Eukaryota</taxon>
        <taxon>Viridiplantae</taxon>
        <taxon>Streptophyta</taxon>
        <taxon>Embryophyta</taxon>
        <taxon>Tracheophyta</taxon>
        <taxon>Spermatophyta</taxon>
        <taxon>Magnoliopsida</taxon>
        <taxon>eudicotyledons</taxon>
        <taxon>Gunneridae</taxon>
        <taxon>Pentapetalae</taxon>
        <taxon>rosids</taxon>
        <taxon>fabids</taxon>
        <taxon>Fagales</taxon>
        <taxon>Juglandaceae</taxon>
        <taxon>Carya</taxon>
    </lineage>
</organism>
<dbReference type="EMBL" id="CM031822">
    <property type="protein sequence ID" value="KAG6630088.1"/>
    <property type="molecule type" value="Genomic_DNA"/>
</dbReference>
<dbReference type="AlphaFoldDB" id="A0A8T1NEN1"/>
<comment type="caution">
    <text evidence="1">The sequence shown here is derived from an EMBL/GenBank/DDBJ whole genome shotgun (WGS) entry which is preliminary data.</text>
</comment>
<sequence>MKTRGWWEIISEALRFWVWGRRKTLTILGLEDRRDRRRRRRRLRVWKSSLSSSSCSYGEGEEKGRIHGNVWPQNARLLRRR</sequence>
<proteinExistence type="predicted"/>
<gene>
    <name evidence="1" type="ORF">CIPAW_14G131100</name>
</gene>
<evidence type="ECO:0000313" key="1">
    <source>
        <dbReference type="EMBL" id="KAG6630089.1"/>
    </source>
</evidence>
<name>A0A8T1NEN1_CARIL</name>